<dbReference type="GO" id="GO:0008270">
    <property type="term" value="F:zinc ion binding"/>
    <property type="evidence" value="ECO:0007669"/>
    <property type="project" value="UniProtKB-KW"/>
</dbReference>
<evidence type="ECO:0000259" key="9">
    <source>
        <dbReference type="PROSITE" id="PS50280"/>
    </source>
</evidence>
<dbReference type="GO" id="GO:0008276">
    <property type="term" value="F:protein methyltransferase activity"/>
    <property type="evidence" value="ECO:0007669"/>
    <property type="project" value="UniProtKB-ARBA"/>
</dbReference>
<evidence type="ECO:0000256" key="2">
    <source>
        <dbReference type="ARBA" id="ARBA00022679"/>
    </source>
</evidence>
<dbReference type="Proteomes" id="UP000838878">
    <property type="component" value="Chromosome 5"/>
</dbReference>
<dbReference type="Pfam" id="PF00856">
    <property type="entry name" value="SET"/>
    <property type="match status" value="1"/>
</dbReference>
<keyword evidence="1" id="KW-0489">Methyltransferase</keyword>
<keyword evidence="8" id="KW-0802">TPR repeat</keyword>
<evidence type="ECO:0000256" key="8">
    <source>
        <dbReference type="PROSITE-ProRule" id="PRU00339"/>
    </source>
</evidence>
<dbReference type="PANTHER" id="PTHR46165">
    <property type="entry name" value="SET AND MYND DOMAIN-CONTAINING PROTEIN 4"/>
    <property type="match status" value="1"/>
</dbReference>
<dbReference type="GO" id="GO:0005634">
    <property type="term" value="C:nucleus"/>
    <property type="evidence" value="ECO:0007669"/>
    <property type="project" value="TreeGrafter"/>
</dbReference>
<dbReference type="GO" id="GO:0005737">
    <property type="term" value="C:cytoplasm"/>
    <property type="evidence" value="ECO:0007669"/>
    <property type="project" value="TreeGrafter"/>
</dbReference>
<dbReference type="SUPFAM" id="SSF144232">
    <property type="entry name" value="HIT/MYND zinc finger-like"/>
    <property type="match status" value="1"/>
</dbReference>
<dbReference type="SMART" id="SM00028">
    <property type="entry name" value="TPR"/>
    <property type="match status" value="1"/>
</dbReference>
<reference evidence="11" key="1">
    <citation type="submission" date="2021-12" db="EMBL/GenBank/DDBJ databases">
        <authorList>
            <person name="Martin H S."/>
        </authorList>
    </citation>
    <scope>NUCLEOTIDE SEQUENCE</scope>
</reference>
<dbReference type="GO" id="GO:0032259">
    <property type="term" value="P:methylation"/>
    <property type="evidence" value="ECO:0007669"/>
    <property type="project" value="UniProtKB-KW"/>
</dbReference>
<dbReference type="PROSITE" id="PS50865">
    <property type="entry name" value="ZF_MYND_2"/>
    <property type="match status" value="1"/>
</dbReference>
<organism evidence="11 12">
    <name type="scientific">Brenthis ino</name>
    <name type="common">lesser marbled fritillary</name>
    <dbReference type="NCBI Taxonomy" id="405034"/>
    <lineage>
        <taxon>Eukaryota</taxon>
        <taxon>Metazoa</taxon>
        <taxon>Ecdysozoa</taxon>
        <taxon>Arthropoda</taxon>
        <taxon>Hexapoda</taxon>
        <taxon>Insecta</taxon>
        <taxon>Pterygota</taxon>
        <taxon>Neoptera</taxon>
        <taxon>Endopterygota</taxon>
        <taxon>Lepidoptera</taxon>
        <taxon>Glossata</taxon>
        <taxon>Ditrysia</taxon>
        <taxon>Papilionoidea</taxon>
        <taxon>Nymphalidae</taxon>
        <taxon>Heliconiinae</taxon>
        <taxon>Argynnini</taxon>
        <taxon>Brenthis</taxon>
    </lineage>
</organism>
<dbReference type="GO" id="GO:0008170">
    <property type="term" value="F:N-methyltransferase activity"/>
    <property type="evidence" value="ECO:0007669"/>
    <property type="project" value="UniProtKB-ARBA"/>
</dbReference>
<dbReference type="PROSITE" id="PS50280">
    <property type="entry name" value="SET"/>
    <property type="match status" value="1"/>
</dbReference>
<keyword evidence="4" id="KW-0479">Metal-binding</keyword>
<dbReference type="Gene3D" id="2.170.270.10">
    <property type="entry name" value="SET domain"/>
    <property type="match status" value="1"/>
</dbReference>
<dbReference type="InterPro" id="IPR019734">
    <property type="entry name" value="TPR_rpt"/>
</dbReference>
<evidence type="ECO:0000256" key="1">
    <source>
        <dbReference type="ARBA" id="ARBA00022603"/>
    </source>
</evidence>
<dbReference type="InterPro" id="IPR002893">
    <property type="entry name" value="Znf_MYND"/>
</dbReference>
<evidence type="ECO:0000313" key="12">
    <source>
        <dbReference type="Proteomes" id="UP000838878"/>
    </source>
</evidence>
<dbReference type="PROSITE" id="PS50005">
    <property type="entry name" value="TPR"/>
    <property type="match status" value="1"/>
</dbReference>
<dbReference type="GO" id="GO:0008757">
    <property type="term" value="F:S-adenosylmethionine-dependent methyltransferase activity"/>
    <property type="evidence" value="ECO:0007669"/>
    <property type="project" value="UniProtKB-ARBA"/>
</dbReference>
<feature type="repeat" description="TPR" evidence="8">
    <location>
        <begin position="60"/>
        <end position="93"/>
    </location>
</feature>
<keyword evidence="5 7" id="KW-0863">Zinc-finger</keyword>
<dbReference type="Gene3D" id="6.10.140.2220">
    <property type="match status" value="1"/>
</dbReference>
<accession>A0A8J9USA3</accession>
<keyword evidence="3" id="KW-0949">S-adenosyl-L-methionine</keyword>
<dbReference type="SUPFAM" id="SSF82199">
    <property type="entry name" value="SET domain"/>
    <property type="match status" value="1"/>
</dbReference>
<dbReference type="PANTHER" id="PTHR46165:SF6">
    <property type="entry name" value="SET AND MYND DOMAIN-CONTAINING PROTEIN 4-LIKE PROTEIN"/>
    <property type="match status" value="1"/>
</dbReference>
<evidence type="ECO:0000256" key="5">
    <source>
        <dbReference type="ARBA" id="ARBA00022771"/>
    </source>
</evidence>
<feature type="domain" description="MYND-type" evidence="10">
    <location>
        <begin position="222"/>
        <end position="261"/>
    </location>
</feature>
<evidence type="ECO:0000256" key="3">
    <source>
        <dbReference type="ARBA" id="ARBA00022691"/>
    </source>
</evidence>
<evidence type="ECO:0000313" key="11">
    <source>
        <dbReference type="EMBL" id="CAH0725481.1"/>
    </source>
</evidence>
<name>A0A8J9USA3_9NEOP</name>
<dbReference type="AlphaFoldDB" id="A0A8J9USA3"/>
<evidence type="ECO:0000256" key="4">
    <source>
        <dbReference type="ARBA" id="ARBA00022723"/>
    </source>
</evidence>
<dbReference type="GO" id="GO:0042826">
    <property type="term" value="F:histone deacetylase binding"/>
    <property type="evidence" value="ECO:0007669"/>
    <property type="project" value="TreeGrafter"/>
</dbReference>
<dbReference type="EMBL" id="OV170225">
    <property type="protein sequence ID" value="CAH0725481.1"/>
    <property type="molecule type" value="Genomic_DNA"/>
</dbReference>
<dbReference type="SUPFAM" id="SSF48452">
    <property type="entry name" value="TPR-like"/>
    <property type="match status" value="1"/>
</dbReference>
<evidence type="ECO:0008006" key="13">
    <source>
        <dbReference type="Google" id="ProtNLM"/>
    </source>
</evidence>
<evidence type="ECO:0000259" key="10">
    <source>
        <dbReference type="PROSITE" id="PS50865"/>
    </source>
</evidence>
<dbReference type="InterPro" id="IPR046341">
    <property type="entry name" value="SET_dom_sf"/>
</dbReference>
<keyword evidence="2" id="KW-0808">Transferase</keyword>
<protein>
    <recommendedName>
        <fullName evidence="13">SET and MYND domain-containing protein 4</fullName>
    </recommendedName>
</protein>
<dbReference type="InterPro" id="IPR011990">
    <property type="entry name" value="TPR-like_helical_dom_sf"/>
</dbReference>
<proteinExistence type="predicted"/>
<dbReference type="Gene3D" id="1.25.40.10">
    <property type="entry name" value="Tetratricopeptide repeat domain"/>
    <property type="match status" value="1"/>
</dbReference>
<keyword evidence="12" id="KW-1185">Reference proteome</keyword>
<keyword evidence="6" id="KW-0862">Zinc</keyword>
<dbReference type="InterPro" id="IPR001214">
    <property type="entry name" value="SET_dom"/>
</dbReference>
<feature type="domain" description="SET" evidence="9">
    <location>
        <begin position="172"/>
        <end position="455"/>
    </location>
</feature>
<evidence type="ECO:0000256" key="7">
    <source>
        <dbReference type="PROSITE-ProRule" id="PRU00134"/>
    </source>
</evidence>
<dbReference type="OrthoDB" id="62495at2759"/>
<sequence length="483" mass="55075">MFSRPASFHDFLSRSNHTDKIYEALGNEDLSEIVIAALDVLRKTHQLPTRLPDIKNELISTEHRKKGNIALERGKYQIALICYNQALLLAPKNSREMILAISNRSALFLKLKAYKACLKDIDTCFSMGCPSEIIGKLTKRKRDASVLAKENTLDVIFTAFARKHSECTPSNSEIPCATSDIKAVGSVIPKIVASNDIKIGTVICCERAYVSYTDPYNTLYSCHFCQKMTLNLIPCEGCSFALFCDEECKSKCFDEYHKYECAIMNLIRDISFGPMPNLMIKATLKMRAKCKSWRELIDASYNMGIERIKSSSIKEVFDVDSIFSVLNQVDDKPFIYGVKYDACFVCASFIHYLDEIPLFFPKDIDAKKQAMCALGRIMMFLSLYIVPWQVVQAAMILNTERSHYHGKPNVALFSFIGKLKNSCTPNVAAVYRNNKMSLITLQSIKTGEELTISYQHHWLEQEYEKHSRNVTTFLYHGKFMKKY</sequence>
<evidence type="ECO:0000256" key="6">
    <source>
        <dbReference type="ARBA" id="ARBA00022833"/>
    </source>
</evidence>
<dbReference type="PROSITE" id="PS01360">
    <property type="entry name" value="ZF_MYND_1"/>
    <property type="match status" value="1"/>
</dbReference>
<feature type="non-terminal residue" evidence="11">
    <location>
        <position position="483"/>
    </location>
</feature>
<dbReference type="Pfam" id="PF01753">
    <property type="entry name" value="zf-MYND"/>
    <property type="match status" value="1"/>
</dbReference>
<gene>
    <name evidence="11" type="ORF">BINO364_LOCUS11059</name>
</gene>
<dbReference type="InterPro" id="IPR052097">
    <property type="entry name" value="SET-MYND_domain_protein"/>
</dbReference>